<name>W1WRI9_9ZZZZ</name>
<dbReference type="AlphaFoldDB" id="W1WRI9"/>
<dbReference type="EMBL" id="AZMM01018404">
    <property type="protein sequence ID" value="ETJ20536.1"/>
    <property type="molecule type" value="Genomic_DNA"/>
</dbReference>
<evidence type="ECO:0000313" key="1">
    <source>
        <dbReference type="EMBL" id="ETJ20536.1"/>
    </source>
</evidence>
<accession>W1WRI9</accession>
<reference evidence="1" key="1">
    <citation type="submission" date="2013-12" db="EMBL/GenBank/DDBJ databases">
        <title>A Varibaculum cambriense genome reconstructed from a premature infant gut community with otherwise low bacterial novelty that shifts toward anaerobic metabolism during the third week of life.</title>
        <authorList>
            <person name="Brown C.T."/>
            <person name="Sharon I."/>
            <person name="Thomas B.C."/>
            <person name="Castelle C.J."/>
            <person name="Morowitz M.J."/>
            <person name="Banfield J.F."/>
        </authorList>
    </citation>
    <scope>NUCLEOTIDE SEQUENCE</scope>
</reference>
<organism evidence="1">
    <name type="scientific">human gut metagenome</name>
    <dbReference type="NCBI Taxonomy" id="408170"/>
    <lineage>
        <taxon>unclassified sequences</taxon>
        <taxon>metagenomes</taxon>
        <taxon>organismal metagenomes</taxon>
    </lineage>
</organism>
<protein>
    <submittedName>
        <fullName evidence="1">Uncharacterized protein</fullName>
    </submittedName>
</protein>
<proteinExistence type="predicted"/>
<gene>
    <name evidence="1" type="ORF">Q604_UNBC18404G0011</name>
</gene>
<comment type="caution">
    <text evidence="1">The sequence shown here is derived from an EMBL/GenBank/DDBJ whole genome shotgun (WGS) entry which is preliminary data.</text>
</comment>
<sequence length="22" mass="2593">HPNHTDIVVEFIMTQTYDLGVY</sequence>
<feature type="non-terminal residue" evidence="1">
    <location>
        <position position="1"/>
    </location>
</feature>